<evidence type="ECO:0000313" key="2">
    <source>
        <dbReference type="EMBL" id="KAH3853918.1"/>
    </source>
</evidence>
<evidence type="ECO:0000313" key="3">
    <source>
        <dbReference type="Proteomes" id="UP000828390"/>
    </source>
</evidence>
<feature type="compositionally biased region" description="Basic and acidic residues" evidence="1">
    <location>
        <begin position="1"/>
        <end position="21"/>
    </location>
</feature>
<gene>
    <name evidence="2" type="ORF">DPMN_096456</name>
</gene>
<comment type="caution">
    <text evidence="2">The sequence shown here is derived from an EMBL/GenBank/DDBJ whole genome shotgun (WGS) entry which is preliminary data.</text>
</comment>
<accession>A0A9D4R4H4</accession>
<dbReference type="AlphaFoldDB" id="A0A9D4R4H4"/>
<keyword evidence="3" id="KW-1185">Reference proteome</keyword>
<reference evidence="2" key="2">
    <citation type="submission" date="2020-11" db="EMBL/GenBank/DDBJ databases">
        <authorList>
            <person name="McCartney M.A."/>
            <person name="Auch B."/>
            <person name="Kono T."/>
            <person name="Mallez S."/>
            <person name="Becker A."/>
            <person name="Gohl D.M."/>
            <person name="Silverstein K.A.T."/>
            <person name="Koren S."/>
            <person name="Bechman K.B."/>
            <person name="Herman A."/>
            <person name="Abrahante J.E."/>
            <person name="Garbe J."/>
        </authorList>
    </citation>
    <scope>NUCLEOTIDE SEQUENCE</scope>
    <source>
        <strain evidence="2">Duluth1</strain>
        <tissue evidence="2">Whole animal</tissue>
    </source>
</reference>
<protein>
    <submittedName>
        <fullName evidence="2">Uncharacterized protein</fullName>
    </submittedName>
</protein>
<feature type="compositionally biased region" description="Gly residues" evidence="1">
    <location>
        <begin position="29"/>
        <end position="41"/>
    </location>
</feature>
<name>A0A9D4R4H4_DREPO</name>
<feature type="region of interest" description="Disordered" evidence="1">
    <location>
        <begin position="1"/>
        <end position="68"/>
    </location>
</feature>
<reference evidence="2" key="1">
    <citation type="journal article" date="2019" name="bioRxiv">
        <title>The Genome of the Zebra Mussel, Dreissena polymorpha: A Resource for Invasive Species Research.</title>
        <authorList>
            <person name="McCartney M.A."/>
            <person name="Auch B."/>
            <person name="Kono T."/>
            <person name="Mallez S."/>
            <person name="Zhang Y."/>
            <person name="Obille A."/>
            <person name="Becker A."/>
            <person name="Abrahante J.E."/>
            <person name="Garbe J."/>
            <person name="Badalamenti J.P."/>
            <person name="Herman A."/>
            <person name="Mangelson H."/>
            <person name="Liachko I."/>
            <person name="Sullivan S."/>
            <person name="Sone E.D."/>
            <person name="Koren S."/>
            <person name="Silverstein K.A.T."/>
            <person name="Beckman K.B."/>
            <person name="Gohl D.M."/>
        </authorList>
    </citation>
    <scope>NUCLEOTIDE SEQUENCE</scope>
    <source>
        <strain evidence="2">Duluth1</strain>
        <tissue evidence="2">Whole animal</tissue>
    </source>
</reference>
<evidence type="ECO:0000256" key="1">
    <source>
        <dbReference type="SAM" id="MobiDB-lite"/>
    </source>
</evidence>
<dbReference type="EMBL" id="JAIWYP010000003">
    <property type="protein sequence ID" value="KAH3853918.1"/>
    <property type="molecule type" value="Genomic_DNA"/>
</dbReference>
<sequence length="68" mass="6754">MKTEGARGCEARGGQAREEGGGLRVLGAREGGGSRGGGSRKGGVTRVGEARKGGGGSIRGGQEKKKEN</sequence>
<dbReference type="Proteomes" id="UP000828390">
    <property type="component" value="Unassembled WGS sequence"/>
</dbReference>
<organism evidence="2 3">
    <name type="scientific">Dreissena polymorpha</name>
    <name type="common">Zebra mussel</name>
    <name type="synonym">Mytilus polymorpha</name>
    <dbReference type="NCBI Taxonomy" id="45954"/>
    <lineage>
        <taxon>Eukaryota</taxon>
        <taxon>Metazoa</taxon>
        <taxon>Spiralia</taxon>
        <taxon>Lophotrochozoa</taxon>
        <taxon>Mollusca</taxon>
        <taxon>Bivalvia</taxon>
        <taxon>Autobranchia</taxon>
        <taxon>Heteroconchia</taxon>
        <taxon>Euheterodonta</taxon>
        <taxon>Imparidentia</taxon>
        <taxon>Neoheterodontei</taxon>
        <taxon>Myida</taxon>
        <taxon>Dreissenoidea</taxon>
        <taxon>Dreissenidae</taxon>
        <taxon>Dreissena</taxon>
    </lineage>
</organism>
<proteinExistence type="predicted"/>